<dbReference type="GO" id="GO:0031942">
    <property type="term" value="C:i-AAA complex"/>
    <property type="evidence" value="ECO:0007669"/>
    <property type="project" value="TreeGrafter"/>
</dbReference>
<dbReference type="Gene3D" id="1.25.40.10">
    <property type="entry name" value="Tetratricopeptide repeat domain"/>
    <property type="match status" value="2"/>
</dbReference>
<dbReference type="SMART" id="SM00028">
    <property type="entry name" value="TPR"/>
    <property type="match status" value="3"/>
</dbReference>
<proteinExistence type="predicted"/>
<evidence type="ECO:0000313" key="1">
    <source>
        <dbReference type="EMBL" id="KAA8908647.1"/>
    </source>
</evidence>
<dbReference type="PANTHER" id="PTHR28142:SF1">
    <property type="entry name" value="MITOCHONDRIAL INNER MEMBRANE I-AAA PROTEASE SUPERCOMPLEX SUBUNIT MGR3-RELATED"/>
    <property type="match status" value="1"/>
</dbReference>
<dbReference type="SUPFAM" id="SSF48452">
    <property type="entry name" value="TPR-like"/>
    <property type="match status" value="1"/>
</dbReference>
<dbReference type="InterPro" id="IPR011990">
    <property type="entry name" value="TPR-like_helical_dom_sf"/>
</dbReference>
<dbReference type="Proteomes" id="UP000326924">
    <property type="component" value="Unassembled WGS sequence"/>
</dbReference>
<dbReference type="OrthoDB" id="10050400at2759"/>
<dbReference type="PANTHER" id="PTHR28142">
    <property type="entry name" value="MITOCHONDRIAL INNER MEMBRANE I-AAA PROTEASE SUPERCOMPLEX SUBUNIT MGR3-RELATED"/>
    <property type="match status" value="1"/>
</dbReference>
<comment type="caution">
    <text evidence="1">The sequence shown here is derived from an EMBL/GenBank/DDBJ whole genome shotgun (WGS) entry which is preliminary data.</text>
</comment>
<gene>
    <name evidence="1" type="ORF">FN846DRAFT_755165</name>
</gene>
<protein>
    <submittedName>
        <fullName evidence="1">Uncharacterized protein</fullName>
    </submittedName>
</protein>
<dbReference type="InterPro" id="IPR019734">
    <property type="entry name" value="TPR_rpt"/>
</dbReference>
<accession>A0A5J5EZ97</accession>
<name>A0A5J5EZ97_9PEZI</name>
<evidence type="ECO:0000313" key="2">
    <source>
        <dbReference type="Proteomes" id="UP000326924"/>
    </source>
</evidence>
<dbReference type="AlphaFoldDB" id="A0A5J5EZ97"/>
<keyword evidence="2" id="KW-1185">Reference proteome</keyword>
<reference evidence="1 2" key="1">
    <citation type="submission" date="2019-09" db="EMBL/GenBank/DDBJ databases">
        <title>Draft genome of the ectomycorrhizal ascomycete Sphaerosporella brunnea.</title>
        <authorList>
            <consortium name="DOE Joint Genome Institute"/>
            <person name="Benucci G.M."/>
            <person name="Marozzi G."/>
            <person name="Antonielli L."/>
            <person name="Sanchez S."/>
            <person name="Marco P."/>
            <person name="Wang X."/>
            <person name="Falini L.B."/>
            <person name="Barry K."/>
            <person name="Haridas S."/>
            <person name="Lipzen A."/>
            <person name="Labutti K."/>
            <person name="Grigoriev I.V."/>
            <person name="Murat C."/>
            <person name="Martin F."/>
            <person name="Albertini E."/>
            <person name="Donnini D."/>
            <person name="Bonito G."/>
        </authorList>
    </citation>
    <scope>NUCLEOTIDE SEQUENCE [LARGE SCALE GENOMIC DNA]</scope>
    <source>
        <strain evidence="1 2">Sb_GMNB300</strain>
    </source>
</reference>
<dbReference type="InParanoid" id="A0A5J5EZ97"/>
<sequence length="336" mass="37293">TGTAIGAGAYTVYLYNELVEKPLSIYPSEAAAQIKRALYYASRGEVGDMANAFKQAIQIAEQSGMHPLSDEVAGLKIECAQLLLKAKDGQYAAKAVAILEHVLDEAYAGAEYFEKRSRWKDRNKVLKRAVLLGYKIGEMYQGLGKDDKAEEAMSWATETLLKEMKRREESKKREEENDEDWFDSIATSACFEKLAQHYERTAQYYLATPLYLKAVSLLPPKTCHAITLMNNIATTLSRQQLPEGAESGKVTRAHLLDNAQKWAEKALEMNAVVKPSVRTEECDQACVAATYNLGEIARMLGDKKTAEGRLNEALSLAKRLGLEEGIEAAKEGLEQV</sequence>
<dbReference type="InterPro" id="IPR040201">
    <property type="entry name" value="Mrg3-like"/>
</dbReference>
<dbReference type="GO" id="GO:0006515">
    <property type="term" value="P:protein quality control for misfolded or incompletely synthesized proteins"/>
    <property type="evidence" value="ECO:0007669"/>
    <property type="project" value="TreeGrafter"/>
</dbReference>
<feature type="non-terminal residue" evidence="1">
    <location>
        <position position="336"/>
    </location>
</feature>
<dbReference type="EMBL" id="VXIS01000066">
    <property type="protein sequence ID" value="KAA8908647.1"/>
    <property type="molecule type" value="Genomic_DNA"/>
</dbReference>
<dbReference type="GO" id="GO:0051787">
    <property type="term" value="F:misfolded protein binding"/>
    <property type="evidence" value="ECO:0007669"/>
    <property type="project" value="TreeGrafter"/>
</dbReference>
<organism evidence="1 2">
    <name type="scientific">Sphaerosporella brunnea</name>
    <dbReference type="NCBI Taxonomy" id="1250544"/>
    <lineage>
        <taxon>Eukaryota</taxon>
        <taxon>Fungi</taxon>
        <taxon>Dikarya</taxon>
        <taxon>Ascomycota</taxon>
        <taxon>Pezizomycotina</taxon>
        <taxon>Pezizomycetes</taxon>
        <taxon>Pezizales</taxon>
        <taxon>Pyronemataceae</taxon>
        <taxon>Sphaerosporella</taxon>
    </lineage>
</organism>
<feature type="non-terminal residue" evidence="1">
    <location>
        <position position="1"/>
    </location>
</feature>